<dbReference type="CDD" id="cd09272">
    <property type="entry name" value="RNase_HI_RT_Ty1"/>
    <property type="match status" value="1"/>
</dbReference>
<proteinExistence type="predicted"/>
<evidence type="ECO:0000256" key="1">
    <source>
        <dbReference type="SAM" id="MobiDB-lite"/>
    </source>
</evidence>
<feature type="transmembrane region" description="Helical" evidence="2">
    <location>
        <begin position="443"/>
        <end position="469"/>
    </location>
</feature>
<evidence type="ECO:0000256" key="2">
    <source>
        <dbReference type="SAM" id="Phobius"/>
    </source>
</evidence>
<sequence>MFESTERLNSSGTEPMKGVDEPKWTPNVDLLKDDMNLVPIWVKFYDILIVAFTADGLSVMDTKLGHDYCFPKGEDDEDVLHTIRGSSNSCKKAVQDVAGSAVDNMVKKDNDSEVEEVYDETATYMTSMGFNVNKASNSGTGEGNKSLYKQWKENHAEDPYDDDNFDDPGLTDAQMKFANAFDTNLHVKDFLTRHILLRCDSSGDLYPVTSPSPTPHALLSVSPSMWHQRLRHPKEEILVPKPPNVNVVRSMWLFRHKYHVDGSLSRYKARLVAIGCNQQYGVDCNDTFSPVVKPATKRTVLSLALAQNWPVHKLDVKNAFLNSDLTETIYMYQPSGFVDSCFPHHHGTEVGYLLIYVGDIVLTASSTTLLQRIIASLHKEFDITDLGALNYFLRISVTRDATESKLGSDGDPVSDSTLYCSLAGGLQYLTFTRPDIPMTCNKYVFICMTLGSLIWLLSNGFFVIFVVTLSRSSAEAEYRGVANVVAETAWIRNLLRELHNPLFTATLVYCDNVSAVYMSTNPFQHQRTKHIEIDIHFVRDMVARGHVRVLHVPSRYQYADIFTKGLPTALFEEFRTSLSVRSSPAQTASEC</sequence>
<keyword evidence="2" id="KW-0472">Membrane</keyword>
<protein>
    <submittedName>
        <fullName evidence="4">Ribonuclease H-like domain-containing protein</fullName>
    </submittedName>
</protein>
<dbReference type="SUPFAM" id="SSF56672">
    <property type="entry name" value="DNA/RNA polymerases"/>
    <property type="match status" value="1"/>
</dbReference>
<organism evidence="4">
    <name type="scientific">Tanacetum cinerariifolium</name>
    <name type="common">Dalmatian daisy</name>
    <name type="synonym">Chrysanthemum cinerariifolium</name>
    <dbReference type="NCBI Taxonomy" id="118510"/>
    <lineage>
        <taxon>Eukaryota</taxon>
        <taxon>Viridiplantae</taxon>
        <taxon>Streptophyta</taxon>
        <taxon>Embryophyta</taxon>
        <taxon>Tracheophyta</taxon>
        <taxon>Spermatophyta</taxon>
        <taxon>Magnoliopsida</taxon>
        <taxon>eudicotyledons</taxon>
        <taxon>Gunneridae</taxon>
        <taxon>Pentapetalae</taxon>
        <taxon>asterids</taxon>
        <taxon>campanulids</taxon>
        <taxon>Asterales</taxon>
        <taxon>Asteraceae</taxon>
        <taxon>Asteroideae</taxon>
        <taxon>Anthemideae</taxon>
        <taxon>Anthemidinae</taxon>
        <taxon>Tanacetum</taxon>
    </lineage>
</organism>
<name>A0A6L2MYS7_TANCI</name>
<dbReference type="InterPro" id="IPR043502">
    <property type="entry name" value="DNA/RNA_pol_sf"/>
</dbReference>
<evidence type="ECO:0000259" key="3">
    <source>
        <dbReference type="Pfam" id="PF07727"/>
    </source>
</evidence>
<dbReference type="PANTHER" id="PTHR11439">
    <property type="entry name" value="GAG-POL-RELATED RETROTRANSPOSON"/>
    <property type="match status" value="1"/>
</dbReference>
<accession>A0A6L2MYS7</accession>
<dbReference type="InterPro" id="IPR013103">
    <property type="entry name" value="RVT_2"/>
</dbReference>
<dbReference type="AlphaFoldDB" id="A0A6L2MYS7"/>
<evidence type="ECO:0000313" key="4">
    <source>
        <dbReference type="EMBL" id="GEU78529.1"/>
    </source>
</evidence>
<gene>
    <name evidence="4" type="ORF">Tci_050507</name>
</gene>
<dbReference type="Pfam" id="PF07727">
    <property type="entry name" value="RVT_2"/>
    <property type="match status" value="1"/>
</dbReference>
<reference evidence="4" key="1">
    <citation type="journal article" date="2019" name="Sci. Rep.">
        <title>Draft genome of Tanacetum cinerariifolium, the natural source of mosquito coil.</title>
        <authorList>
            <person name="Yamashiro T."/>
            <person name="Shiraishi A."/>
            <person name="Satake H."/>
            <person name="Nakayama K."/>
        </authorList>
    </citation>
    <scope>NUCLEOTIDE SEQUENCE</scope>
</reference>
<dbReference type="PANTHER" id="PTHR11439:SF524">
    <property type="entry name" value="RNA-DIRECTED DNA POLYMERASE, PROTEIN KINASE RLK-PELLE-DLSV FAMILY"/>
    <property type="match status" value="1"/>
</dbReference>
<dbReference type="EMBL" id="BKCJ010007692">
    <property type="protein sequence ID" value="GEU78529.1"/>
    <property type="molecule type" value="Genomic_DNA"/>
</dbReference>
<feature type="domain" description="Reverse transcriptase Ty1/copia-type" evidence="3">
    <location>
        <begin position="238"/>
        <end position="338"/>
    </location>
</feature>
<comment type="caution">
    <text evidence="4">The sequence shown here is derived from an EMBL/GenBank/DDBJ whole genome shotgun (WGS) entry which is preliminary data.</text>
</comment>
<keyword evidence="2" id="KW-1133">Transmembrane helix</keyword>
<feature type="region of interest" description="Disordered" evidence="1">
    <location>
        <begin position="1"/>
        <end position="22"/>
    </location>
</feature>
<keyword evidence="2" id="KW-0812">Transmembrane</keyword>